<protein>
    <submittedName>
        <fullName evidence="1">NAD-dependent protein deacetylase of SIR2 family</fullName>
    </submittedName>
</protein>
<reference evidence="1 2" key="1">
    <citation type="submission" date="2020-08" db="EMBL/GenBank/DDBJ databases">
        <title>Bridging the membrane lipid divide: bacteria of the FCB group superphylum have the potential to synthesize archaeal ether lipids.</title>
        <authorList>
            <person name="Villanueva L."/>
            <person name="Von Meijenfeldt F.A.B."/>
            <person name="Westbye A.B."/>
            <person name="Yadav S."/>
            <person name="Hopmans E.C."/>
            <person name="Dutilh B.E."/>
            <person name="Sinninghe Damste J.S."/>
        </authorList>
    </citation>
    <scope>NUCLEOTIDE SEQUENCE [LARGE SCALE GENOMIC DNA]</scope>
    <source>
        <strain evidence="1">NIOZ-UU27</strain>
    </source>
</reference>
<evidence type="ECO:0000313" key="2">
    <source>
        <dbReference type="Proteomes" id="UP000650524"/>
    </source>
</evidence>
<feature type="non-terminal residue" evidence="1">
    <location>
        <position position="109"/>
    </location>
</feature>
<dbReference type="AlphaFoldDB" id="A0A8J6T3E1"/>
<accession>A0A8J6T3E1</accession>
<comment type="caution">
    <text evidence="1">The sequence shown here is derived from an EMBL/GenBank/DDBJ whole genome shotgun (WGS) entry which is preliminary data.</text>
</comment>
<proteinExistence type="predicted"/>
<name>A0A8J6T3E1_9DELT</name>
<dbReference type="InterPro" id="IPR029035">
    <property type="entry name" value="DHS-like_NAD/FAD-binding_dom"/>
</dbReference>
<evidence type="ECO:0000313" key="1">
    <source>
        <dbReference type="EMBL" id="MBC8177725.1"/>
    </source>
</evidence>
<dbReference type="EMBL" id="JACNJD010000232">
    <property type="protein sequence ID" value="MBC8177725.1"/>
    <property type="molecule type" value="Genomic_DNA"/>
</dbReference>
<organism evidence="1 2">
    <name type="scientific">Candidatus Desulfacyla euxinica</name>
    <dbReference type="NCBI Taxonomy" id="2841693"/>
    <lineage>
        <taxon>Bacteria</taxon>
        <taxon>Deltaproteobacteria</taxon>
        <taxon>Candidatus Desulfacyla</taxon>
    </lineage>
</organism>
<sequence length="109" mass="12230">MIRDQDIQKCVELIREADCVLIGAGSGITVDAGYNYADQEAFARDYPGMVKLGFRMKAELIGYTGWSPALKWGYLAAHVNEVRFEAPPHPVYGRLLDLVKDKDYFVITS</sequence>
<dbReference type="SUPFAM" id="SSF52467">
    <property type="entry name" value="DHS-like NAD/FAD-binding domain"/>
    <property type="match status" value="1"/>
</dbReference>
<gene>
    <name evidence="1" type="ORF">H8E19_10005</name>
</gene>
<dbReference type="Proteomes" id="UP000650524">
    <property type="component" value="Unassembled WGS sequence"/>
</dbReference>